<feature type="domain" description="C2H2-type" evidence="9">
    <location>
        <begin position="431"/>
        <end position="459"/>
    </location>
</feature>
<keyword evidence="1 8" id="KW-0479">Metal-binding</keyword>
<keyword evidence="3 7" id="KW-0863">Zinc-finger</keyword>
<dbReference type="eggNOG" id="KOG1721">
    <property type="taxonomic scope" value="Eukaryota"/>
</dbReference>
<dbReference type="Gene3D" id="3.30.160.60">
    <property type="entry name" value="Classic Zinc Finger"/>
    <property type="match status" value="3"/>
</dbReference>
<feature type="binding site" evidence="8">
    <location>
        <position position="173"/>
    </location>
    <ligand>
        <name>Zn(2+)</name>
        <dbReference type="ChEBI" id="CHEBI:29105"/>
    </ligand>
</feature>
<organism evidence="11 12">
    <name type="scientific">Drosophila erecta</name>
    <name type="common">Fruit fly</name>
    <dbReference type="NCBI Taxonomy" id="7220"/>
    <lineage>
        <taxon>Eukaryota</taxon>
        <taxon>Metazoa</taxon>
        <taxon>Ecdysozoa</taxon>
        <taxon>Arthropoda</taxon>
        <taxon>Hexapoda</taxon>
        <taxon>Insecta</taxon>
        <taxon>Pterygota</taxon>
        <taxon>Neoptera</taxon>
        <taxon>Endopterygota</taxon>
        <taxon>Diptera</taxon>
        <taxon>Brachycera</taxon>
        <taxon>Muscomorpha</taxon>
        <taxon>Ephydroidea</taxon>
        <taxon>Drosophilidae</taxon>
        <taxon>Drosophila</taxon>
        <taxon>Sophophora</taxon>
    </lineage>
</organism>
<feature type="binding site" evidence="8">
    <location>
        <position position="220"/>
    </location>
    <ligand>
        <name>Zn(2+)</name>
        <dbReference type="ChEBI" id="CHEBI:29105"/>
    </ligand>
</feature>
<dbReference type="FunFam" id="3.30.160.60:FF:004724">
    <property type="match status" value="1"/>
</dbReference>
<feature type="domain" description="C2H2-type" evidence="9">
    <location>
        <begin position="406"/>
        <end position="433"/>
    </location>
</feature>
<feature type="domain" description="ZAD" evidence="10">
    <location>
        <begin position="171"/>
        <end position="247"/>
    </location>
</feature>
<keyword evidence="6" id="KW-0804">Transcription</keyword>
<evidence type="ECO:0000256" key="7">
    <source>
        <dbReference type="PROSITE-ProRule" id="PRU00042"/>
    </source>
</evidence>
<feature type="binding site" evidence="8">
    <location>
        <position position="223"/>
    </location>
    <ligand>
        <name>Zn(2+)</name>
        <dbReference type="ChEBI" id="CHEBI:29105"/>
    </ligand>
</feature>
<dbReference type="Proteomes" id="UP000008711">
    <property type="component" value="Unassembled WGS sequence"/>
</dbReference>
<dbReference type="InterPro" id="IPR012934">
    <property type="entry name" value="Znf_AD"/>
</dbReference>
<evidence type="ECO:0000256" key="4">
    <source>
        <dbReference type="ARBA" id="ARBA00022833"/>
    </source>
</evidence>
<feature type="binding site" evidence="8">
    <location>
        <position position="176"/>
    </location>
    <ligand>
        <name>Zn(2+)</name>
        <dbReference type="ChEBI" id="CHEBI:29105"/>
    </ligand>
</feature>
<name>B3N3R1_DROER</name>
<sequence>MTRAMENVCQCCKLRPGLSVKRGGSLPKTICLQCLHLDTFGIKHKLVPWCPATQISEKVHVKHSLSTEDDLPEQPVYHQQMPEEHFVVKQEVLVEENHILNKEVLEARQIVDREVFEEHPACKDVILIQDSVAKEEILEEHPVIKEEVLEEEAMQGEYFIITECLEEPAIRSCRVCLEQSDHLTNIFDDAQESGIPIATTISQYTGMPVENGDSFSEYICLTCLGDVQNASEVLQAEENVIQTYRQPKEEIIDEDSIPVKMKSVDNEVLGKPPHRCPQCPKIFLLAAKLQDHIRTHNQKRITERPRLKCPMCPSIYLKRGCLEAHMWIHRPHNERESESEPPYRCPHCPKVFLYASFLQIHIQTHEDFAKRLSRKSSHKCLQCSKVFSDVSSLKDHLKHHKDKLMFKCPLCMMSFPEESNLKNHDCAHTRFKCHQCSKFFQSQYYLDYHFKKSHTTKRAVQVHKVPANFWKKKRS</sequence>
<dbReference type="Pfam" id="PF07776">
    <property type="entry name" value="zf-AD"/>
    <property type="match status" value="1"/>
</dbReference>
<dbReference type="OrthoDB" id="3535323at2759"/>
<keyword evidence="4 8" id="KW-0862">Zinc</keyword>
<reference evidence="11 12" key="2">
    <citation type="journal article" date="2008" name="Bioinformatics">
        <title>Assembly reconciliation.</title>
        <authorList>
            <person name="Zimin A.V."/>
            <person name="Smith D.R."/>
            <person name="Sutton G."/>
            <person name="Yorke J.A."/>
        </authorList>
    </citation>
    <scope>NUCLEOTIDE SEQUENCE [LARGE SCALE GENOMIC DNA]</scope>
    <source>
        <strain evidence="11 12">TSC#14021-0224.01</strain>
    </source>
</reference>
<dbReference type="SMART" id="SM00355">
    <property type="entry name" value="ZnF_C2H2"/>
    <property type="match status" value="6"/>
</dbReference>
<dbReference type="KEGG" id="der:6540723"/>
<dbReference type="HOGENOM" id="CLU_454375_0_0_1"/>
<feature type="domain" description="C2H2-type" evidence="9">
    <location>
        <begin position="378"/>
        <end position="405"/>
    </location>
</feature>
<evidence type="ECO:0000256" key="8">
    <source>
        <dbReference type="PROSITE-ProRule" id="PRU01263"/>
    </source>
</evidence>
<evidence type="ECO:0000259" key="10">
    <source>
        <dbReference type="PROSITE" id="PS51915"/>
    </source>
</evidence>
<feature type="domain" description="C2H2-type" evidence="9">
    <location>
        <begin position="274"/>
        <end position="301"/>
    </location>
</feature>
<dbReference type="InterPro" id="IPR036236">
    <property type="entry name" value="Znf_C2H2_sf"/>
</dbReference>
<evidence type="ECO:0008006" key="13">
    <source>
        <dbReference type="Google" id="ProtNLM"/>
    </source>
</evidence>
<dbReference type="SUPFAM" id="SSF57716">
    <property type="entry name" value="Glucocorticoid receptor-like (DNA-binding domain)"/>
    <property type="match status" value="1"/>
</dbReference>
<protein>
    <recommendedName>
        <fullName evidence="13">C2H2-type domain-containing protein</fullName>
    </recommendedName>
</protein>
<dbReference type="EMBL" id="CH954177">
    <property type="protein sequence ID" value="EDV57720.2"/>
    <property type="molecule type" value="Genomic_DNA"/>
</dbReference>
<dbReference type="GO" id="GO:0005634">
    <property type="term" value="C:nucleus"/>
    <property type="evidence" value="ECO:0007669"/>
    <property type="project" value="InterPro"/>
</dbReference>
<dbReference type="PROSITE" id="PS50157">
    <property type="entry name" value="ZINC_FINGER_C2H2_2"/>
    <property type="match status" value="5"/>
</dbReference>
<evidence type="ECO:0000313" key="12">
    <source>
        <dbReference type="Proteomes" id="UP000008711"/>
    </source>
</evidence>
<evidence type="ECO:0000256" key="5">
    <source>
        <dbReference type="ARBA" id="ARBA00023015"/>
    </source>
</evidence>
<dbReference type="Pfam" id="PF00096">
    <property type="entry name" value="zf-C2H2"/>
    <property type="match status" value="1"/>
</dbReference>
<dbReference type="AlphaFoldDB" id="B3N3R1"/>
<dbReference type="InterPro" id="IPR013087">
    <property type="entry name" value="Znf_C2H2_type"/>
</dbReference>
<dbReference type="SUPFAM" id="SSF57667">
    <property type="entry name" value="beta-beta-alpha zinc fingers"/>
    <property type="match status" value="3"/>
</dbReference>
<evidence type="ECO:0000256" key="2">
    <source>
        <dbReference type="ARBA" id="ARBA00022737"/>
    </source>
</evidence>
<dbReference type="Gene3D" id="3.40.1800.20">
    <property type="match status" value="1"/>
</dbReference>
<keyword evidence="2" id="KW-0677">Repeat</keyword>
<evidence type="ECO:0000256" key="6">
    <source>
        <dbReference type="ARBA" id="ARBA00023163"/>
    </source>
</evidence>
<dbReference type="PANTHER" id="PTHR24379">
    <property type="entry name" value="KRAB AND ZINC FINGER DOMAIN-CONTAINING"/>
    <property type="match status" value="1"/>
</dbReference>
<dbReference type="GO" id="GO:0008270">
    <property type="term" value="F:zinc ion binding"/>
    <property type="evidence" value="ECO:0007669"/>
    <property type="project" value="UniProtKB-UniRule"/>
</dbReference>
<proteinExistence type="predicted"/>
<feature type="domain" description="C2H2-type" evidence="9">
    <location>
        <begin position="343"/>
        <end position="365"/>
    </location>
</feature>
<keyword evidence="12" id="KW-1185">Reference proteome</keyword>
<accession>B3N3R1</accession>
<reference evidence="11 12" key="1">
    <citation type="journal article" date="2007" name="Nature">
        <title>Evolution of genes and genomes on the Drosophila phylogeny.</title>
        <authorList>
            <consortium name="Drosophila 12 Genomes Consortium"/>
            <person name="Clark A.G."/>
            <person name="Eisen M.B."/>
            <person name="Smith D.R."/>
            <person name="Bergman C.M."/>
            <person name="Oliver B."/>
            <person name="Markow T.A."/>
            <person name="Kaufman T.C."/>
            <person name="Kellis M."/>
            <person name="Gelbart W."/>
            <person name="Iyer V.N."/>
            <person name="Pollard D.A."/>
            <person name="Sackton T.B."/>
            <person name="Larracuente A.M."/>
            <person name="Singh N.D."/>
            <person name="Abad J.P."/>
            <person name="Abt D.N."/>
            <person name="Adryan B."/>
            <person name="Aguade M."/>
            <person name="Akashi H."/>
            <person name="Anderson W.W."/>
            <person name="Aquadro C.F."/>
            <person name="Ardell D.H."/>
            <person name="Arguello R."/>
            <person name="Artieri C.G."/>
            <person name="Barbash D.A."/>
            <person name="Barker D."/>
            <person name="Barsanti P."/>
            <person name="Batterham P."/>
            <person name="Batzoglou S."/>
            <person name="Begun D."/>
            <person name="Bhutkar A."/>
            <person name="Blanco E."/>
            <person name="Bosak S.A."/>
            <person name="Bradley R.K."/>
            <person name="Brand A.D."/>
            <person name="Brent M.R."/>
            <person name="Brooks A.N."/>
            <person name="Brown R.H."/>
            <person name="Butlin R.K."/>
            <person name="Caggese C."/>
            <person name="Calvi B.R."/>
            <person name="Bernardo de Carvalho A."/>
            <person name="Caspi A."/>
            <person name="Castrezana S."/>
            <person name="Celniker S.E."/>
            <person name="Chang J.L."/>
            <person name="Chapple C."/>
            <person name="Chatterji S."/>
            <person name="Chinwalla A."/>
            <person name="Civetta A."/>
            <person name="Clifton S.W."/>
            <person name="Comeron J.M."/>
            <person name="Costello J.C."/>
            <person name="Coyne J.A."/>
            <person name="Daub J."/>
            <person name="David R.G."/>
            <person name="Delcher A.L."/>
            <person name="Delehaunty K."/>
            <person name="Do C.B."/>
            <person name="Ebling H."/>
            <person name="Edwards K."/>
            <person name="Eickbush T."/>
            <person name="Evans J.D."/>
            <person name="Filipski A."/>
            <person name="Findeiss S."/>
            <person name="Freyhult E."/>
            <person name="Fulton L."/>
            <person name="Fulton R."/>
            <person name="Garcia A.C."/>
            <person name="Gardiner A."/>
            <person name="Garfield D.A."/>
            <person name="Garvin B.E."/>
            <person name="Gibson G."/>
            <person name="Gilbert D."/>
            <person name="Gnerre S."/>
            <person name="Godfrey J."/>
            <person name="Good R."/>
            <person name="Gotea V."/>
            <person name="Gravely B."/>
            <person name="Greenberg A.J."/>
            <person name="Griffiths-Jones S."/>
            <person name="Gross S."/>
            <person name="Guigo R."/>
            <person name="Gustafson E.A."/>
            <person name="Haerty W."/>
            <person name="Hahn M.W."/>
            <person name="Halligan D.L."/>
            <person name="Halpern A.L."/>
            <person name="Halter G.M."/>
            <person name="Han M.V."/>
            <person name="Heger A."/>
            <person name="Hillier L."/>
            <person name="Hinrichs A.S."/>
            <person name="Holmes I."/>
            <person name="Hoskins R.A."/>
            <person name="Hubisz M.J."/>
            <person name="Hultmark D."/>
            <person name="Huntley M.A."/>
            <person name="Jaffe D.B."/>
            <person name="Jagadeeshan S."/>
            <person name="Jeck W.R."/>
            <person name="Johnson J."/>
            <person name="Jones C.D."/>
            <person name="Jordan W.C."/>
            <person name="Karpen G.H."/>
            <person name="Kataoka E."/>
            <person name="Keightley P.D."/>
            <person name="Kheradpour P."/>
            <person name="Kirkness E.F."/>
            <person name="Koerich L.B."/>
            <person name="Kristiansen K."/>
            <person name="Kudrna D."/>
            <person name="Kulathinal R.J."/>
            <person name="Kumar S."/>
            <person name="Kwok R."/>
            <person name="Lander E."/>
            <person name="Langley C.H."/>
            <person name="Lapoint R."/>
            <person name="Lazzaro B.P."/>
            <person name="Lee S.J."/>
            <person name="Levesque L."/>
            <person name="Li R."/>
            <person name="Lin C.F."/>
            <person name="Lin M.F."/>
            <person name="Lindblad-Toh K."/>
            <person name="Llopart A."/>
            <person name="Long M."/>
            <person name="Low L."/>
            <person name="Lozovsky E."/>
            <person name="Lu J."/>
            <person name="Luo M."/>
            <person name="Machado C.A."/>
            <person name="Makalowski W."/>
            <person name="Marzo M."/>
            <person name="Matsuda M."/>
            <person name="Matzkin L."/>
            <person name="McAllister B."/>
            <person name="McBride C.S."/>
            <person name="McKernan B."/>
            <person name="McKernan K."/>
            <person name="Mendez-Lago M."/>
            <person name="Minx P."/>
            <person name="Mollenhauer M.U."/>
            <person name="Montooth K."/>
            <person name="Mount S.M."/>
            <person name="Mu X."/>
            <person name="Myers E."/>
            <person name="Negre B."/>
            <person name="Newfeld S."/>
            <person name="Nielsen R."/>
            <person name="Noor M.A."/>
            <person name="O'Grady P."/>
            <person name="Pachter L."/>
            <person name="Papaceit M."/>
            <person name="Parisi M.J."/>
            <person name="Parisi M."/>
            <person name="Parts L."/>
            <person name="Pedersen J.S."/>
            <person name="Pesole G."/>
            <person name="Phillippy A.M."/>
            <person name="Ponting C.P."/>
            <person name="Pop M."/>
            <person name="Porcelli D."/>
            <person name="Powell J.R."/>
            <person name="Prohaska S."/>
            <person name="Pruitt K."/>
            <person name="Puig M."/>
            <person name="Quesneville H."/>
            <person name="Ram K.R."/>
            <person name="Rand D."/>
            <person name="Rasmussen M.D."/>
            <person name="Reed L.K."/>
            <person name="Reenan R."/>
            <person name="Reily A."/>
            <person name="Remington K.A."/>
            <person name="Rieger T.T."/>
            <person name="Ritchie M.G."/>
            <person name="Robin C."/>
            <person name="Rogers Y.H."/>
            <person name="Rohde C."/>
            <person name="Rozas J."/>
            <person name="Rubenfield M.J."/>
            <person name="Ruiz A."/>
            <person name="Russo S."/>
            <person name="Salzberg S.L."/>
            <person name="Sanchez-Gracia A."/>
            <person name="Saranga D.J."/>
            <person name="Sato H."/>
            <person name="Schaeffer S.W."/>
            <person name="Schatz M.C."/>
            <person name="Schlenke T."/>
            <person name="Schwartz R."/>
            <person name="Segarra C."/>
            <person name="Singh R.S."/>
            <person name="Sirot L."/>
            <person name="Sirota M."/>
            <person name="Sisneros N.B."/>
            <person name="Smith C.D."/>
            <person name="Smith T.F."/>
            <person name="Spieth J."/>
            <person name="Stage D.E."/>
            <person name="Stark A."/>
            <person name="Stephan W."/>
            <person name="Strausberg R.L."/>
            <person name="Strempel S."/>
            <person name="Sturgill D."/>
            <person name="Sutton G."/>
            <person name="Sutton G.G."/>
            <person name="Tao W."/>
            <person name="Teichmann S."/>
            <person name="Tobari Y.N."/>
            <person name="Tomimura Y."/>
            <person name="Tsolas J.M."/>
            <person name="Valente V.L."/>
            <person name="Venter E."/>
            <person name="Venter J.C."/>
            <person name="Vicario S."/>
            <person name="Vieira F.G."/>
            <person name="Vilella A.J."/>
            <person name="Villasante A."/>
            <person name="Walenz B."/>
            <person name="Wang J."/>
            <person name="Wasserman M."/>
            <person name="Watts T."/>
            <person name="Wilson D."/>
            <person name="Wilson R.K."/>
            <person name="Wing R.A."/>
            <person name="Wolfner M.F."/>
            <person name="Wong A."/>
            <person name="Wong G.K."/>
            <person name="Wu C.I."/>
            <person name="Wu G."/>
            <person name="Yamamoto D."/>
            <person name="Yang H.P."/>
            <person name="Yang S.P."/>
            <person name="Yorke J.A."/>
            <person name="Yoshida K."/>
            <person name="Zdobnov E."/>
            <person name="Zhang P."/>
            <person name="Zhang Y."/>
            <person name="Zimin A.V."/>
            <person name="Baldwin J."/>
            <person name="Abdouelleil A."/>
            <person name="Abdulkadir J."/>
            <person name="Abebe A."/>
            <person name="Abera B."/>
            <person name="Abreu J."/>
            <person name="Acer S.C."/>
            <person name="Aftuck L."/>
            <person name="Alexander A."/>
            <person name="An P."/>
            <person name="Anderson E."/>
            <person name="Anderson S."/>
            <person name="Arachi H."/>
            <person name="Azer M."/>
            <person name="Bachantsang P."/>
            <person name="Barry A."/>
            <person name="Bayul T."/>
            <person name="Berlin A."/>
            <person name="Bessette D."/>
            <person name="Bloom T."/>
            <person name="Blye J."/>
            <person name="Boguslavskiy L."/>
            <person name="Bonnet C."/>
            <person name="Boukhgalter B."/>
            <person name="Bourzgui I."/>
            <person name="Brown A."/>
            <person name="Cahill P."/>
            <person name="Channer S."/>
            <person name="Cheshatsang Y."/>
            <person name="Chuda L."/>
            <person name="Citroen M."/>
            <person name="Collymore A."/>
            <person name="Cooke P."/>
            <person name="Costello M."/>
            <person name="D'Aco K."/>
            <person name="Daza R."/>
            <person name="De Haan G."/>
            <person name="DeGray S."/>
            <person name="DeMaso C."/>
            <person name="Dhargay N."/>
            <person name="Dooley K."/>
            <person name="Dooley E."/>
            <person name="Doricent M."/>
            <person name="Dorje P."/>
            <person name="Dorjee K."/>
            <person name="Dupes A."/>
            <person name="Elong R."/>
            <person name="Falk J."/>
            <person name="Farina A."/>
            <person name="Faro S."/>
            <person name="Ferguson D."/>
            <person name="Fisher S."/>
            <person name="Foley C.D."/>
            <person name="Franke A."/>
            <person name="Friedrich D."/>
            <person name="Gadbois L."/>
            <person name="Gearin G."/>
            <person name="Gearin C.R."/>
            <person name="Giannoukos G."/>
            <person name="Goode T."/>
            <person name="Graham J."/>
            <person name="Grandbois E."/>
            <person name="Grewal S."/>
            <person name="Gyaltsen K."/>
            <person name="Hafez N."/>
            <person name="Hagos B."/>
            <person name="Hall J."/>
            <person name="Henson C."/>
            <person name="Hollinger A."/>
            <person name="Honan T."/>
            <person name="Huard M.D."/>
            <person name="Hughes L."/>
            <person name="Hurhula B."/>
            <person name="Husby M.E."/>
            <person name="Kamat A."/>
            <person name="Kanga B."/>
            <person name="Kashin S."/>
            <person name="Khazanovich D."/>
            <person name="Kisner P."/>
            <person name="Lance K."/>
            <person name="Lara M."/>
            <person name="Lee W."/>
            <person name="Lennon N."/>
            <person name="Letendre F."/>
            <person name="LeVine R."/>
            <person name="Lipovsky A."/>
            <person name="Liu X."/>
            <person name="Liu J."/>
            <person name="Liu S."/>
            <person name="Lokyitsang T."/>
            <person name="Lokyitsang Y."/>
            <person name="Lubonja R."/>
            <person name="Lui A."/>
            <person name="MacDonald P."/>
            <person name="Magnisalis V."/>
            <person name="Maru K."/>
            <person name="Matthews C."/>
            <person name="McCusker W."/>
            <person name="McDonough S."/>
            <person name="Mehta T."/>
            <person name="Meldrim J."/>
            <person name="Meneus L."/>
            <person name="Mihai O."/>
            <person name="Mihalev A."/>
            <person name="Mihova T."/>
            <person name="Mittelman R."/>
            <person name="Mlenga V."/>
            <person name="Montmayeur A."/>
            <person name="Mulrain L."/>
            <person name="Navidi A."/>
            <person name="Naylor J."/>
            <person name="Negash T."/>
            <person name="Nguyen T."/>
            <person name="Nguyen N."/>
            <person name="Nicol R."/>
            <person name="Norbu C."/>
            <person name="Norbu N."/>
            <person name="Novod N."/>
            <person name="O'Neill B."/>
            <person name="Osman S."/>
            <person name="Markiewicz E."/>
            <person name="Oyono O.L."/>
            <person name="Patti C."/>
            <person name="Phunkhang P."/>
            <person name="Pierre F."/>
            <person name="Priest M."/>
            <person name="Raghuraman S."/>
            <person name="Rege F."/>
            <person name="Reyes R."/>
            <person name="Rise C."/>
            <person name="Rogov P."/>
            <person name="Ross K."/>
            <person name="Ryan E."/>
            <person name="Settipalli S."/>
            <person name="Shea T."/>
            <person name="Sherpa N."/>
            <person name="Shi L."/>
            <person name="Shih D."/>
            <person name="Sparrow T."/>
            <person name="Spaulding J."/>
            <person name="Stalker J."/>
            <person name="Stange-Thomann N."/>
            <person name="Stavropoulos S."/>
            <person name="Stone C."/>
            <person name="Strader C."/>
            <person name="Tesfaye S."/>
            <person name="Thomson T."/>
            <person name="Thoulutsang Y."/>
            <person name="Thoulutsang D."/>
            <person name="Topham K."/>
            <person name="Topping I."/>
            <person name="Tsamla T."/>
            <person name="Vassiliev H."/>
            <person name="Vo A."/>
            <person name="Wangchuk T."/>
            <person name="Wangdi T."/>
            <person name="Weiand M."/>
            <person name="Wilkinson J."/>
            <person name="Wilson A."/>
            <person name="Yadav S."/>
            <person name="Young G."/>
            <person name="Yu Q."/>
            <person name="Zembek L."/>
            <person name="Zhong D."/>
            <person name="Zimmer A."/>
            <person name="Zwirko Z."/>
            <person name="Jaffe D.B."/>
            <person name="Alvarez P."/>
            <person name="Brockman W."/>
            <person name="Butler J."/>
            <person name="Chin C."/>
            <person name="Gnerre S."/>
            <person name="Grabherr M."/>
            <person name="Kleber M."/>
            <person name="Mauceli E."/>
            <person name="MacCallum I."/>
        </authorList>
    </citation>
    <scope>NUCLEOTIDE SEQUENCE [LARGE SCALE GENOMIC DNA]</scope>
    <source>
        <strain evidence="11 12">TSC#14021-0224.01</strain>
    </source>
</reference>
<keyword evidence="5" id="KW-0805">Transcription regulation</keyword>
<evidence type="ECO:0000256" key="1">
    <source>
        <dbReference type="ARBA" id="ARBA00022723"/>
    </source>
</evidence>
<dbReference type="PANTHER" id="PTHR24379:SF121">
    <property type="entry name" value="C2H2-TYPE DOMAIN-CONTAINING PROTEIN"/>
    <property type="match status" value="1"/>
</dbReference>
<evidence type="ECO:0000256" key="3">
    <source>
        <dbReference type="ARBA" id="ARBA00022771"/>
    </source>
</evidence>
<evidence type="ECO:0000259" key="9">
    <source>
        <dbReference type="PROSITE" id="PS50157"/>
    </source>
</evidence>
<dbReference type="PROSITE" id="PS51915">
    <property type="entry name" value="ZAD"/>
    <property type="match status" value="1"/>
</dbReference>
<dbReference type="PROSITE" id="PS00028">
    <property type="entry name" value="ZINC_FINGER_C2H2_1"/>
    <property type="match status" value="6"/>
</dbReference>
<gene>
    <name evidence="11" type="primary">Dere\GG24385</name>
    <name evidence="11" type="synonym">dere_GLEANR_9117</name>
    <name evidence="11" type="synonym">GG24385</name>
    <name evidence="11" type="ORF">Dere_GG24385</name>
</gene>
<evidence type="ECO:0000313" key="11">
    <source>
        <dbReference type="EMBL" id="EDV57720.2"/>
    </source>
</evidence>